<dbReference type="Pfam" id="PF02503">
    <property type="entry name" value="PP_kinase"/>
    <property type="match status" value="1"/>
</dbReference>
<dbReference type="SUPFAM" id="SSF143724">
    <property type="entry name" value="PHP14-like"/>
    <property type="match status" value="1"/>
</dbReference>
<comment type="caution">
    <text evidence="11">The sequence shown here is derived from an EMBL/GenBank/DDBJ whole genome shotgun (WGS) entry which is preliminary data.</text>
</comment>
<evidence type="ECO:0000256" key="2">
    <source>
        <dbReference type="ARBA" id="ARBA00022553"/>
    </source>
</evidence>
<sequence length="700" mass="78391">MPDHPDPRLLNRELGILAFNRRVLAQAQDAAIPPLERLRYLCIVSSNMDEFFETRVAQLQDLLEHDANSMTPDGLRVIDALQLVAEEAHALVAEKYRVLQQGIYPLLQSVGIRFVTSGEWTPAQQHWARSYFEREVMPVLTPIGLDPAHPFPKVLNKSLNFALLLDGTDAFGRNVDLGIIQAPRALPRVLAMPQEVGQHRYSFVLLSSLMQAFAGDLFRGLSVLGVHQFRVTRNSELFVDDDEITNLRTALQGELRARHYGDAVRLEVAAGCPQPLVERLMRENGLKPEDCYPVDGPVNLMRLQTVIDMVAEPTLKYIPHTPAPIPHWPGAGAEVFDRIRAADVLLHHPYDEFAPVVDLVRAAARDPDVLAIKQTIYRAGHNSALMEALIEGARNGKEVTVVLELMARLDEETNINWAARLEAEGAHVVYGVVGFKCHAKMLMVVRREKHGRRSPQLCRYVHVSTGNYHIRTASLYTDFGLMTADEAICADVNQVFLEITGSSQFEPLKRLWQSPFSLLDNLLKAIRNEARIARTGKRARIWARVNALLEPTVIEELYKASQAGVEIRLLVRGPCMLRPGVPGLSETIRVRSIIGRFLEHSRVFYFFNGGKEDVWISSADWMERNLFRRVEIATPVLDPKAKRKVIAEGLKVHWKCPGNAWDMNAQGLWKRPRGGRTGCGSHQALIDSRSARGASGAPAA</sequence>
<dbReference type="HAMAP" id="MF_00347">
    <property type="entry name" value="Polyphosphate_kinase"/>
    <property type="match status" value="1"/>
</dbReference>
<dbReference type="Pfam" id="PF13090">
    <property type="entry name" value="PP_kinase_C"/>
    <property type="match status" value="1"/>
</dbReference>
<dbReference type="Gene3D" id="3.30.870.10">
    <property type="entry name" value="Endonuclease Chain A"/>
    <property type="match status" value="2"/>
</dbReference>
<dbReference type="InterPro" id="IPR036832">
    <property type="entry name" value="PPK_N_dom_sf"/>
</dbReference>
<gene>
    <name evidence="11" type="primary">ppk</name>
    <name evidence="11" type="ORF">CARN2_2810</name>
</gene>
<feature type="domain" description="Polyphosphate kinase C-terminal" evidence="9">
    <location>
        <begin position="513"/>
        <end position="671"/>
    </location>
</feature>
<dbReference type="GO" id="GO:0009358">
    <property type="term" value="C:polyphosphate kinase complex"/>
    <property type="evidence" value="ECO:0007669"/>
    <property type="project" value="InterPro"/>
</dbReference>
<dbReference type="NCBIfam" id="TIGR03705">
    <property type="entry name" value="poly_P_kin"/>
    <property type="match status" value="1"/>
</dbReference>
<dbReference type="InterPro" id="IPR024953">
    <property type="entry name" value="PP_kinase_middle"/>
</dbReference>
<proteinExistence type="inferred from homology"/>
<evidence type="ECO:0000256" key="1">
    <source>
        <dbReference type="ARBA" id="ARBA00012960"/>
    </source>
</evidence>
<dbReference type="Gene3D" id="1.20.58.310">
    <property type="entry name" value="Polyphosphate kinase N-terminal domain"/>
    <property type="match status" value="1"/>
</dbReference>
<dbReference type="CDD" id="cd09168">
    <property type="entry name" value="PLDc_PaPPK1_C2_like"/>
    <property type="match status" value="1"/>
</dbReference>
<evidence type="ECO:0000259" key="8">
    <source>
        <dbReference type="Pfam" id="PF13089"/>
    </source>
</evidence>
<dbReference type="InterPro" id="IPR025200">
    <property type="entry name" value="PPK_C_dom2"/>
</dbReference>
<protein>
    <recommendedName>
        <fullName evidence="1">ATP-polyphosphate phosphotransferase</fullName>
        <ecNumber evidence="1">2.7.4.1</ecNumber>
    </recommendedName>
</protein>
<keyword evidence="4" id="KW-0547">Nucleotide-binding</keyword>
<dbReference type="Pfam" id="PF17941">
    <property type="entry name" value="PP_kinase_C_1"/>
    <property type="match status" value="1"/>
</dbReference>
<feature type="domain" description="Polyphosphate kinase middle" evidence="7">
    <location>
        <begin position="124"/>
        <end position="303"/>
    </location>
</feature>
<dbReference type="GO" id="GO:0005524">
    <property type="term" value="F:ATP binding"/>
    <property type="evidence" value="ECO:0007669"/>
    <property type="project" value="UniProtKB-KW"/>
</dbReference>
<accession>E6PQY3</accession>
<evidence type="ECO:0000259" key="9">
    <source>
        <dbReference type="Pfam" id="PF13090"/>
    </source>
</evidence>
<dbReference type="PIRSF" id="PIRSF015589">
    <property type="entry name" value="PP_kinase"/>
    <property type="match status" value="1"/>
</dbReference>
<evidence type="ECO:0000256" key="4">
    <source>
        <dbReference type="ARBA" id="ARBA00022741"/>
    </source>
</evidence>
<evidence type="ECO:0000256" key="6">
    <source>
        <dbReference type="ARBA" id="ARBA00022840"/>
    </source>
</evidence>
<feature type="domain" description="Polyphosphate kinase C-terminal" evidence="10">
    <location>
        <begin position="335"/>
        <end position="503"/>
    </location>
</feature>
<dbReference type="EC" id="2.7.4.1" evidence="1"/>
<evidence type="ECO:0000313" key="11">
    <source>
        <dbReference type="EMBL" id="CBH97338.1"/>
    </source>
</evidence>
<evidence type="ECO:0000259" key="7">
    <source>
        <dbReference type="Pfam" id="PF02503"/>
    </source>
</evidence>
<dbReference type="SUPFAM" id="SSF56024">
    <property type="entry name" value="Phospholipase D/nuclease"/>
    <property type="match status" value="2"/>
</dbReference>
<evidence type="ECO:0000256" key="5">
    <source>
        <dbReference type="ARBA" id="ARBA00022777"/>
    </source>
</evidence>
<feature type="domain" description="Polyphosphate kinase N-terminal" evidence="8">
    <location>
        <begin position="10"/>
        <end position="114"/>
    </location>
</feature>
<keyword evidence="3 11" id="KW-0808">Transferase</keyword>
<dbReference type="Pfam" id="PF13089">
    <property type="entry name" value="PP_kinase_N"/>
    <property type="match status" value="1"/>
</dbReference>
<dbReference type="InterPro" id="IPR025198">
    <property type="entry name" value="PPK_N_dom"/>
</dbReference>
<dbReference type="PANTHER" id="PTHR30218">
    <property type="entry name" value="POLYPHOSPHATE KINASE"/>
    <property type="match status" value="1"/>
</dbReference>
<dbReference type="GO" id="GO:0008976">
    <property type="term" value="F:polyphosphate kinase activity"/>
    <property type="evidence" value="ECO:0007669"/>
    <property type="project" value="UniProtKB-EC"/>
</dbReference>
<dbReference type="PANTHER" id="PTHR30218:SF0">
    <property type="entry name" value="POLYPHOSPHATE KINASE"/>
    <property type="match status" value="1"/>
</dbReference>
<dbReference type="SUPFAM" id="SSF140356">
    <property type="entry name" value="PPK N-terminal domain-like"/>
    <property type="match status" value="1"/>
</dbReference>
<organism evidence="11">
    <name type="scientific">mine drainage metagenome</name>
    <dbReference type="NCBI Taxonomy" id="410659"/>
    <lineage>
        <taxon>unclassified sequences</taxon>
        <taxon>metagenomes</taxon>
        <taxon>ecological metagenomes</taxon>
    </lineage>
</organism>
<dbReference type="Gene3D" id="3.30.1840.10">
    <property type="entry name" value="Polyphosphate kinase middle domain"/>
    <property type="match status" value="1"/>
</dbReference>
<dbReference type="GO" id="GO:0006799">
    <property type="term" value="P:polyphosphate biosynthetic process"/>
    <property type="evidence" value="ECO:0007669"/>
    <property type="project" value="InterPro"/>
</dbReference>
<dbReference type="InterPro" id="IPR003414">
    <property type="entry name" value="PP_kinase"/>
</dbReference>
<keyword evidence="2" id="KW-0597">Phosphoprotein</keyword>
<dbReference type="NCBIfam" id="NF003921">
    <property type="entry name" value="PRK05443.2-2"/>
    <property type="match status" value="1"/>
</dbReference>
<dbReference type="InterPro" id="IPR036830">
    <property type="entry name" value="PP_kinase_middle_dom_sf"/>
</dbReference>
<dbReference type="EMBL" id="CABM01000042">
    <property type="protein sequence ID" value="CBH97338.1"/>
    <property type="molecule type" value="Genomic_DNA"/>
</dbReference>
<dbReference type="NCBIfam" id="NF003918">
    <property type="entry name" value="PRK05443.1-2"/>
    <property type="match status" value="1"/>
</dbReference>
<keyword evidence="6" id="KW-0067">ATP-binding</keyword>
<keyword evidence="5 11" id="KW-0418">Kinase</keyword>
<reference evidence="11" key="1">
    <citation type="submission" date="2009-10" db="EMBL/GenBank/DDBJ databases">
        <title>Diversity of trophic interactions inside an arsenic-rich microbial ecosystem.</title>
        <authorList>
            <person name="Bertin P.N."/>
            <person name="Heinrich-Salmeron A."/>
            <person name="Pelletier E."/>
            <person name="Goulhen-Chollet F."/>
            <person name="Arsene-Ploetze F."/>
            <person name="Gallien S."/>
            <person name="Calteau A."/>
            <person name="Vallenet D."/>
            <person name="Casiot C."/>
            <person name="Chane-Woon-Ming B."/>
            <person name="Giloteaux L."/>
            <person name="Barakat M."/>
            <person name="Bonnefoy V."/>
            <person name="Bruneel O."/>
            <person name="Chandler M."/>
            <person name="Cleiss J."/>
            <person name="Duran R."/>
            <person name="Elbaz-Poulichet F."/>
            <person name="Fonknechten N."/>
            <person name="Lauga B."/>
            <person name="Mornico D."/>
            <person name="Ortet P."/>
            <person name="Schaeffer C."/>
            <person name="Siguier P."/>
            <person name="Alexander Thil Smith A."/>
            <person name="Van Dorsselaer A."/>
            <person name="Weissenbach J."/>
            <person name="Medigue C."/>
            <person name="Le Paslier D."/>
        </authorList>
    </citation>
    <scope>NUCLEOTIDE SEQUENCE</scope>
</reference>
<dbReference type="InterPro" id="IPR041108">
    <property type="entry name" value="PP_kinase_C_1"/>
</dbReference>
<evidence type="ECO:0000259" key="10">
    <source>
        <dbReference type="Pfam" id="PF17941"/>
    </source>
</evidence>
<evidence type="ECO:0000256" key="3">
    <source>
        <dbReference type="ARBA" id="ARBA00022679"/>
    </source>
</evidence>
<dbReference type="AlphaFoldDB" id="E6PQY3"/>
<name>E6PQY3_9ZZZZ</name>